<keyword evidence="3" id="KW-0472">Membrane</keyword>
<dbReference type="InterPro" id="IPR050300">
    <property type="entry name" value="GDXG_lipolytic_enzyme"/>
</dbReference>
<dbReference type="PANTHER" id="PTHR48081:SF3">
    <property type="entry name" value="ALPHA_BETA HYDROLASE FOLD-3 DOMAIN-CONTAINING PROTEIN"/>
    <property type="match status" value="1"/>
</dbReference>
<name>A0A3N4LZL3_9PEZI</name>
<gene>
    <name evidence="4" type="ORF">L211DRAFT_833326</name>
</gene>
<feature type="compositionally biased region" description="Polar residues" evidence="2">
    <location>
        <begin position="144"/>
        <end position="154"/>
    </location>
</feature>
<dbReference type="GO" id="GO:0016787">
    <property type="term" value="F:hydrolase activity"/>
    <property type="evidence" value="ECO:0007669"/>
    <property type="project" value="UniProtKB-KW"/>
</dbReference>
<proteinExistence type="predicted"/>
<feature type="region of interest" description="Disordered" evidence="2">
    <location>
        <begin position="142"/>
        <end position="177"/>
    </location>
</feature>
<protein>
    <submittedName>
        <fullName evidence="4">Alpha/beta-hydrolase</fullName>
    </submittedName>
</protein>
<evidence type="ECO:0000313" key="5">
    <source>
        <dbReference type="Proteomes" id="UP000267821"/>
    </source>
</evidence>
<organism evidence="4 5">
    <name type="scientific">Terfezia boudieri ATCC MYA-4762</name>
    <dbReference type="NCBI Taxonomy" id="1051890"/>
    <lineage>
        <taxon>Eukaryota</taxon>
        <taxon>Fungi</taxon>
        <taxon>Dikarya</taxon>
        <taxon>Ascomycota</taxon>
        <taxon>Pezizomycotina</taxon>
        <taxon>Pezizomycetes</taxon>
        <taxon>Pezizales</taxon>
        <taxon>Pezizaceae</taxon>
        <taxon>Terfezia</taxon>
    </lineage>
</organism>
<dbReference type="EMBL" id="ML121529">
    <property type="protein sequence ID" value="RPB28366.1"/>
    <property type="molecule type" value="Genomic_DNA"/>
</dbReference>
<evidence type="ECO:0000256" key="3">
    <source>
        <dbReference type="SAM" id="Phobius"/>
    </source>
</evidence>
<keyword evidence="3" id="KW-0812">Transmembrane</keyword>
<dbReference type="InParanoid" id="A0A3N4LZL3"/>
<dbReference type="PANTHER" id="PTHR48081">
    <property type="entry name" value="AB HYDROLASE SUPERFAMILY PROTEIN C4A8.06C"/>
    <property type="match status" value="1"/>
</dbReference>
<feature type="transmembrane region" description="Helical" evidence="3">
    <location>
        <begin position="12"/>
        <end position="31"/>
    </location>
</feature>
<keyword evidence="1 4" id="KW-0378">Hydrolase</keyword>
<dbReference type="AlphaFoldDB" id="A0A3N4LZL3"/>
<reference evidence="4 5" key="1">
    <citation type="journal article" date="2018" name="Nat. Ecol. Evol.">
        <title>Pezizomycetes genomes reveal the molecular basis of ectomycorrhizal truffle lifestyle.</title>
        <authorList>
            <person name="Murat C."/>
            <person name="Payen T."/>
            <person name="Noel B."/>
            <person name="Kuo A."/>
            <person name="Morin E."/>
            <person name="Chen J."/>
            <person name="Kohler A."/>
            <person name="Krizsan K."/>
            <person name="Balestrini R."/>
            <person name="Da Silva C."/>
            <person name="Montanini B."/>
            <person name="Hainaut M."/>
            <person name="Levati E."/>
            <person name="Barry K.W."/>
            <person name="Belfiori B."/>
            <person name="Cichocki N."/>
            <person name="Clum A."/>
            <person name="Dockter R.B."/>
            <person name="Fauchery L."/>
            <person name="Guy J."/>
            <person name="Iotti M."/>
            <person name="Le Tacon F."/>
            <person name="Lindquist E.A."/>
            <person name="Lipzen A."/>
            <person name="Malagnac F."/>
            <person name="Mello A."/>
            <person name="Molinier V."/>
            <person name="Miyauchi S."/>
            <person name="Poulain J."/>
            <person name="Riccioni C."/>
            <person name="Rubini A."/>
            <person name="Sitrit Y."/>
            <person name="Splivallo R."/>
            <person name="Traeger S."/>
            <person name="Wang M."/>
            <person name="Zifcakova L."/>
            <person name="Wipf D."/>
            <person name="Zambonelli A."/>
            <person name="Paolocci F."/>
            <person name="Nowrousian M."/>
            <person name="Ottonello S."/>
            <person name="Baldrian P."/>
            <person name="Spatafora J.W."/>
            <person name="Henrissat B."/>
            <person name="Nagy L.G."/>
            <person name="Aury J.M."/>
            <person name="Wincker P."/>
            <person name="Grigoriev I.V."/>
            <person name="Bonfante P."/>
            <person name="Martin F.M."/>
        </authorList>
    </citation>
    <scope>NUCLEOTIDE SEQUENCE [LARGE SCALE GENOMIC DNA]</scope>
    <source>
        <strain evidence="4 5">ATCC MYA-4762</strain>
    </source>
</reference>
<evidence type="ECO:0000256" key="2">
    <source>
        <dbReference type="SAM" id="MobiDB-lite"/>
    </source>
</evidence>
<dbReference type="SUPFAM" id="SSF53474">
    <property type="entry name" value="alpha/beta-Hydrolases"/>
    <property type="match status" value="1"/>
</dbReference>
<keyword evidence="3" id="KW-1133">Transmembrane helix</keyword>
<dbReference type="OrthoDB" id="19653at2759"/>
<dbReference type="Proteomes" id="UP000267821">
    <property type="component" value="Unassembled WGS sequence"/>
</dbReference>
<dbReference type="Gene3D" id="3.40.50.1820">
    <property type="entry name" value="alpha/beta hydrolase"/>
    <property type="match status" value="1"/>
</dbReference>
<dbReference type="STRING" id="1051890.A0A3N4LZL3"/>
<accession>A0A3N4LZL3</accession>
<sequence length="276" mass="29958">MQPAYRISDRLFAVAGASAGAYPAMLAALYATPRPRALFSLYGIGGDLLSPFYVHQAPLSGWESNLGDNRMFLVPTAQDKLSLLPGLSNCPVDLPSNTVIPGYEARVKSLYRKLLENGTFLDHLMAFPGLGELLLQAGKKDSTSDPISPSVVNCSSTSIGSSGTSPSSSDTQRLKKQKMEAAIPESIRYLFPQLHITSNFPPTYLVHGTNDILVDCRESKEMAKRLYEVGVKCDLVLAGGLGHAFDMAHVSGAMGRVLWDRFLGEVVPFLLKHLKE</sequence>
<keyword evidence="5" id="KW-1185">Reference proteome</keyword>
<dbReference type="InterPro" id="IPR029058">
    <property type="entry name" value="AB_hydrolase_fold"/>
</dbReference>
<feature type="compositionally biased region" description="Low complexity" evidence="2">
    <location>
        <begin position="155"/>
        <end position="169"/>
    </location>
</feature>
<evidence type="ECO:0000313" key="4">
    <source>
        <dbReference type="EMBL" id="RPB28366.1"/>
    </source>
</evidence>
<evidence type="ECO:0000256" key="1">
    <source>
        <dbReference type="ARBA" id="ARBA00022801"/>
    </source>
</evidence>